<organism evidence="3 4">
    <name type="scientific">Prymnesium parvum</name>
    <name type="common">Toxic golden alga</name>
    <dbReference type="NCBI Taxonomy" id="97485"/>
    <lineage>
        <taxon>Eukaryota</taxon>
        <taxon>Haptista</taxon>
        <taxon>Haptophyta</taxon>
        <taxon>Prymnesiophyceae</taxon>
        <taxon>Prymnesiales</taxon>
        <taxon>Prymnesiaceae</taxon>
        <taxon>Prymnesium</taxon>
    </lineage>
</organism>
<dbReference type="EMBL" id="JBGBPQ010000009">
    <property type="protein sequence ID" value="KAL1519313.1"/>
    <property type="molecule type" value="Genomic_DNA"/>
</dbReference>
<evidence type="ECO:0000313" key="4">
    <source>
        <dbReference type="Proteomes" id="UP001515480"/>
    </source>
</evidence>
<feature type="region of interest" description="Disordered" evidence="1">
    <location>
        <begin position="1"/>
        <end position="49"/>
    </location>
</feature>
<feature type="domain" description="F-box" evidence="2">
    <location>
        <begin position="55"/>
        <end position="89"/>
    </location>
</feature>
<accession>A0AB34JDZ8</accession>
<evidence type="ECO:0000256" key="1">
    <source>
        <dbReference type="SAM" id="MobiDB-lite"/>
    </source>
</evidence>
<dbReference type="Pfam" id="PF12937">
    <property type="entry name" value="F-box-like"/>
    <property type="match status" value="1"/>
</dbReference>
<dbReference type="CDD" id="cd09917">
    <property type="entry name" value="F-box_SF"/>
    <property type="match status" value="1"/>
</dbReference>
<dbReference type="InterPro" id="IPR001810">
    <property type="entry name" value="F-box_dom"/>
</dbReference>
<dbReference type="InterPro" id="IPR036047">
    <property type="entry name" value="F-box-like_dom_sf"/>
</dbReference>
<comment type="caution">
    <text evidence="3">The sequence shown here is derived from an EMBL/GenBank/DDBJ whole genome shotgun (WGS) entry which is preliminary data.</text>
</comment>
<proteinExistence type="predicted"/>
<dbReference type="Proteomes" id="UP001515480">
    <property type="component" value="Unassembled WGS sequence"/>
</dbReference>
<keyword evidence="4" id="KW-1185">Reference proteome</keyword>
<dbReference type="AlphaFoldDB" id="A0AB34JDZ8"/>
<evidence type="ECO:0000313" key="3">
    <source>
        <dbReference type="EMBL" id="KAL1519313.1"/>
    </source>
</evidence>
<evidence type="ECO:0000259" key="2">
    <source>
        <dbReference type="Pfam" id="PF12937"/>
    </source>
</evidence>
<feature type="compositionally biased region" description="Basic and acidic residues" evidence="1">
    <location>
        <begin position="1"/>
        <end position="13"/>
    </location>
</feature>
<sequence>MPTGLPKREDSPRQHVCLTRLTRRMSEARPPLPPRDRLPAADEASGSASSTRWLGDLPDDLVHHILLQLSDSRALSAASRVNRSWHLHALLRAEALARACCTLPRSTPRATRPSWIRSLRALEARQWVKASRAGGWRGEASHLLLLKHALHHPPAAWAAARPSALDVDAWLAAKVEAVGGARLREMAEQQAGEIVSNAHETVAWRTEKAGWPRELAESYTVMMQNCKEVLGFALECRLALRAAGRPDASSLLGASLGQLQDAFSFAARLQHGAAPRAYRHLHGQFGLSSNDAVWAALDKAKGSRLPTFTTNAPVEASADKRCLTPTGYATPVVNADTGVISYEGASSSAVVCFESGPASADGFHSMVLTLQDENEAQYDLPPGATVTCVRVQEPGTWEAFGGAIRPKCHCYTVRVHYVL</sequence>
<name>A0AB34JDZ8_PRYPA</name>
<reference evidence="3 4" key="1">
    <citation type="journal article" date="2024" name="Science">
        <title>Giant polyketide synthase enzymes in the biosynthesis of giant marine polyether toxins.</title>
        <authorList>
            <person name="Fallon T.R."/>
            <person name="Shende V.V."/>
            <person name="Wierzbicki I.H."/>
            <person name="Pendleton A.L."/>
            <person name="Watervoot N.F."/>
            <person name="Auber R.P."/>
            <person name="Gonzalez D.J."/>
            <person name="Wisecaver J.H."/>
            <person name="Moore B.S."/>
        </authorList>
    </citation>
    <scope>NUCLEOTIDE SEQUENCE [LARGE SCALE GENOMIC DNA]</scope>
    <source>
        <strain evidence="3 4">12B1</strain>
    </source>
</reference>
<protein>
    <recommendedName>
        <fullName evidence="2">F-box domain-containing protein</fullName>
    </recommendedName>
</protein>
<dbReference type="SUPFAM" id="SSF81383">
    <property type="entry name" value="F-box domain"/>
    <property type="match status" value="1"/>
</dbReference>
<gene>
    <name evidence="3" type="ORF">AB1Y20_022840</name>
</gene>